<dbReference type="SUPFAM" id="SSF53187">
    <property type="entry name" value="Zn-dependent exopeptidases"/>
    <property type="match status" value="1"/>
</dbReference>
<dbReference type="CDD" id="cd05672">
    <property type="entry name" value="M20_ACY1L2-like"/>
    <property type="match status" value="1"/>
</dbReference>
<name>A0ABR8YFC4_9MICC</name>
<dbReference type="PIRSF" id="PIRSF037226">
    <property type="entry name" value="Amidohydrolase_ACY1L2_prd"/>
    <property type="match status" value="1"/>
</dbReference>
<dbReference type="SUPFAM" id="SSF55031">
    <property type="entry name" value="Bacterial exopeptidase dimerisation domain"/>
    <property type="match status" value="1"/>
</dbReference>
<feature type="domain" description="Peptidase M20 dimerisation" evidence="3">
    <location>
        <begin position="210"/>
        <end position="298"/>
    </location>
</feature>
<evidence type="ECO:0000259" key="3">
    <source>
        <dbReference type="Pfam" id="PF07687"/>
    </source>
</evidence>
<dbReference type="InterPro" id="IPR052030">
    <property type="entry name" value="Peptidase_M20/M20A_hydrolases"/>
</dbReference>
<comment type="similarity">
    <text evidence="1">Belongs to the peptidase M20A family.</text>
</comment>
<feature type="compositionally biased region" description="Polar residues" evidence="2">
    <location>
        <begin position="1"/>
        <end position="11"/>
    </location>
</feature>
<evidence type="ECO:0000256" key="2">
    <source>
        <dbReference type="SAM" id="MobiDB-lite"/>
    </source>
</evidence>
<dbReference type="EMBL" id="JACSQC010000001">
    <property type="protein sequence ID" value="MBD8042806.1"/>
    <property type="molecule type" value="Genomic_DNA"/>
</dbReference>
<dbReference type="InterPro" id="IPR002933">
    <property type="entry name" value="Peptidase_M20"/>
</dbReference>
<dbReference type="NCBIfam" id="TIGR01891">
    <property type="entry name" value="amidohydrolases"/>
    <property type="match status" value="1"/>
</dbReference>
<feature type="region of interest" description="Disordered" evidence="2">
    <location>
        <begin position="1"/>
        <end position="38"/>
    </location>
</feature>
<dbReference type="InterPro" id="IPR011650">
    <property type="entry name" value="Peptidase_M20_dimer"/>
</dbReference>
<dbReference type="Pfam" id="PF07687">
    <property type="entry name" value="M20_dimer"/>
    <property type="match status" value="1"/>
</dbReference>
<evidence type="ECO:0000313" key="4">
    <source>
        <dbReference type="EMBL" id="MBD8042806.1"/>
    </source>
</evidence>
<organism evidence="4 5">
    <name type="scientific">Arthrobacter pullicola</name>
    <dbReference type="NCBI Taxonomy" id="2762224"/>
    <lineage>
        <taxon>Bacteria</taxon>
        <taxon>Bacillati</taxon>
        <taxon>Actinomycetota</taxon>
        <taxon>Actinomycetes</taxon>
        <taxon>Micrococcales</taxon>
        <taxon>Micrococcaceae</taxon>
        <taxon>Arthrobacter</taxon>
    </lineage>
</organism>
<feature type="compositionally biased region" description="Basic and acidic residues" evidence="2">
    <location>
        <begin position="13"/>
        <end position="31"/>
    </location>
</feature>
<dbReference type="InterPro" id="IPR017439">
    <property type="entry name" value="Amidohydrolase"/>
</dbReference>
<evidence type="ECO:0000256" key="1">
    <source>
        <dbReference type="PIRNR" id="PIRNR037226"/>
    </source>
</evidence>
<dbReference type="PANTHER" id="PTHR30575">
    <property type="entry name" value="PEPTIDASE M20"/>
    <property type="match status" value="1"/>
</dbReference>
<dbReference type="Pfam" id="PF01546">
    <property type="entry name" value="Peptidase_M20"/>
    <property type="match status" value="1"/>
</dbReference>
<dbReference type="InterPro" id="IPR017144">
    <property type="entry name" value="Xaa-Arg_dipeptidase"/>
</dbReference>
<sequence length="441" mass="46464">MTQTTQPSTTYLDHLEAETRSRRDAAQHEESPFDGAPETLAKAVETRVDVLAPELRGLASELHQDPETAYQEHRSAQRIADLLERHGVTARVGVHGLETAVRAEAGSGSPVIAVMAEYDALPGIGHACGHNVIAAAGVGAFLALARTLQETPEAFPGTVVLLGTPAEEGYSGKEVMARNGALDGVDAAVMLHPYGQDVVDQVWLGRRLLTVTFTGVAAHASAQPFMGRNALDAATLAYQGVGLLRQQLPPSDRVHAVITDGGARPSIIPERAEMKFYARSKYPETLRELSHRLADVARGAALMTGTGVELDWDEHPPSLPVRTNRALTGRWLAAERRRGRQPLPGGVVSETLAASTDFGNVSYRVPGIHPLIGISTPDIALHTREFAEAAGSPAAGTAAVDGAAGLALTALDYLCDPELQAAAAEEFAAAGGPVDVPGYFA</sequence>
<reference evidence="4 5" key="1">
    <citation type="submission" date="2020-08" db="EMBL/GenBank/DDBJ databases">
        <title>A Genomic Blueprint of the Chicken Gut Microbiome.</title>
        <authorList>
            <person name="Gilroy R."/>
            <person name="Ravi A."/>
            <person name="Getino M."/>
            <person name="Pursley I."/>
            <person name="Horton D.L."/>
            <person name="Alikhan N.-F."/>
            <person name="Baker D."/>
            <person name="Gharbi K."/>
            <person name="Hall N."/>
            <person name="Watson M."/>
            <person name="Adriaenssens E.M."/>
            <person name="Foster-Nyarko E."/>
            <person name="Jarju S."/>
            <person name="Secka A."/>
            <person name="Antonio M."/>
            <person name="Oren A."/>
            <person name="Chaudhuri R."/>
            <person name="La Ragione R.M."/>
            <person name="Hildebrand F."/>
            <person name="Pallen M.J."/>
        </authorList>
    </citation>
    <scope>NUCLEOTIDE SEQUENCE [LARGE SCALE GENOMIC DNA]</scope>
    <source>
        <strain evidence="4 5">Sa2BUA2</strain>
    </source>
</reference>
<dbReference type="Proteomes" id="UP000652763">
    <property type="component" value="Unassembled WGS sequence"/>
</dbReference>
<protein>
    <recommendedName>
        <fullName evidence="1">Peptidase M20 domain-containing protein 2</fullName>
    </recommendedName>
</protein>
<dbReference type="RefSeq" id="WP_191745716.1">
    <property type="nucleotide sequence ID" value="NZ_JACSQC010000001.1"/>
</dbReference>
<dbReference type="PANTHER" id="PTHR30575:SF0">
    <property type="entry name" value="XAA-ARG DIPEPTIDASE"/>
    <property type="match status" value="1"/>
</dbReference>
<dbReference type="Gene3D" id="3.30.70.360">
    <property type="match status" value="1"/>
</dbReference>
<dbReference type="InterPro" id="IPR036264">
    <property type="entry name" value="Bact_exopeptidase_dim_dom"/>
</dbReference>
<proteinExistence type="inferred from homology"/>
<evidence type="ECO:0000313" key="5">
    <source>
        <dbReference type="Proteomes" id="UP000652763"/>
    </source>
</evidence>
<keyword evidence="5" id="KW-1185">Reference proteome</keyword>
<accession>A0ABR8YFC4</accession>
<dbReference type="Gene3D" id="3.40.630.10">
    <property type="entry name" value="Zn peptidases"/>
    <property type="match status" value="1"/>
</dbReference>
<comment type="caution">
    <text evidence="4">The sequence shown here is derived from an EMBL/GenBank/DDBJ whole genome shotgun (WGS) entry which is preliminary data.</text>
</comment>
<gene>
    <name evidence="4" type="ORF">H9638_03165</name>
</gene>